<dbReference type="EMBL" id="MTKT01001026">
    <property type="protein sequence ID" value="OWM87046.1"/>
    <property type="molecule type" value="Genomic_DNA"/>
</dbReference>
<accession>A0A218XQV2</accession>
<dbReference type="Proteomes" id="UP000197138">
    <property type="component" value="Unassembled WGS sequence"/>
</dbReference>
<proteinExistence type="predicted"/>
<dbReference type="AlphaFoldDB" id="A0A218XQV2"/>
<protein>
    <submittedName>
        <fullName evidence="1">Uncharacterized protein</fullName>
    </submittedName>
</protein>
<gene>
    <name evidence="1" type="ORF">CDL15_Pgr023423</name>
</gene>
<comment type="caution">
    <text evidence="1">The sequence shown here is derived from an EMBL/GenBank/DDBJ whole genome shotgun (WGS) entry which is preliminary data.</text>
</comment>
<evidence type="ECO:0000313" key="1">
    <source>
        <dbReference type="EMBL" id="OWM87046.1"/>
    </source>
</evidence>
<name>A0A218XQV2_PUNGR</name>
<reference evidence="2" key="1">
    <citation type="journal article" date="2017" name="Plant J.">
        <title>The pomegranate (Punica granatum L.) genome and the genomics of punicalagin biosynthesis.</title>
        <authorList>
            <person name="Qin G."/>
            <person name="Xu C."/>
            <person name="Ming R."/>
            <person name="Tang H."/>
            <person name="Guyot R."/>
            <person name="Kramer E.M."/>
            <person name="Hu Y."/>
            <person name="Yi X."/>
            <person name="Qi Y."/>
            <person name="Xu X."/>
            <person name="Gao Z."/>
            <person name="Pan H."/>
            <person name="Jian J."/>
            <person name="Tian Y."/>
            <person name="Yue Z."/>
            <person name="Xu Y."/>
        </authorList>
    </citation>
    <scope>NUCLEOTIDE SEQUENCE [LARGE SCALE GENOMIC DNA]</scope>
    <source>
        <strain evidence="2">cv. Dabenzi</strain>
    </source>
</reference>
<organism evidence="1 2">
    <name type="scientific">Punica granatum</name>
    <name type="common">Pomegranate</name>
    <dbReference type="NCBI Taxonomy" id="22663"/>
    <lineage>
        <taxon>Eukaryota</taxon>
        <taxon>Viridiplantae</taxon>
        <taxon>Streptophyta</taxon>
        <taxon>Embryophyta</taxon>
        <taxon>Tracheophyta</taxon>
        <taxon>Spermatophyta</taxon>
        <taxon>Magnoliopsida</taxon>
        <taxon>eudicotyledons</taxon>
        <taxon>Gunneridae</taxon>
        <taxon>Pentapetalae</taxon>
        <taxon>rosids</taxon>
        <taxon>malvids</taxon>
        <taxon>Myrtales</taxon>
        <taxon>Lythraceae</taxon>
        <taxon>Punica</taxon>
    </lineage>
</organism>
<evidence type="ECO:0000313" key="2">
    <source>
        <dbReference type="Proteomes" id="UP000197138"/>
    </source>
</evidence>
<sequence length="61" mass="7077">MLHSAYQAHIRNNISSLSLFGDRPIDQTFLRTAIESLDREIARLNIMLDWTRAKAREVSHP</sequence>